<reference evidence="2" key="1">
    <citation type="journal article" date="2019" name="Int. J. Syst. Evol. Microbiol.">
        <title>The Global Catalogue of Microorganisms (GCM) 10K type strain sequencing project: providing services to taxonomists for standard genome sequencing and annotation.</title>
        <authorList>
            <consortium name="The Broad Institute Genomics Platform"/>
            <consortium name="The Broad Institute Genome Sequencing Center for Infectious Disease"/>
            <person name="Wu L."/>
            <person name="Ma J."/>
        </authorList>
    </citation>
    <scope>NUCLEOTIDE SEQUENCE [LARGE SCALE GENOMIC DNA]</scope>
    <source>
        <strain evidence="2">JCM 17804</strain>
    </source>
</reference>
<dbReference type="SUPFAM" id="SSF102400">
    <property type="entry name" value="DNA polymerase III chi subunit"/>
    <property type="match status" value="1"/>
</dbReference>
<sequence>MTGIDFHFNTPDKLGYACRLLRKAVGAHGARVVVVADAELLQALDLALWSFAPAEFIAHCRSDGDPAQLARSPVVLAERGDAELPHHQVLVNLGFDVPGGFERFERLIDVVSGDEADRQAGRRRWRHYADRGYAIRRHDFAESGRHV</sequence>
<dbReference type="PANTHER" id="PTHR38767:SF1">
    <property type="entry name" value="DNA POLYMERASE III SUBUNIT CHI"/>
    <property type="match status" value="1"/>
</dbReference>
<dbReference type="Pfam" id="PF04364">
    <property type="entry name" value="DNA_pol3_chi"/>
    <property type="match status" value="1"/>
</dbReference>
<dbReference type="InterPro" id="IPR036768">
    <property type="entry name" value="PolIII_chi_sf"/>
</dbReference>
<dbReference type="PANTHER" id="PTHR38767">
    <property type="entry name" value="DNA POLYMERASE III SUBUNIT CHI"/>
    <property type="match status" value="1"/>
</dbReference>
<comment type="caution">
    <text evidence="1">The sequence shown here is derived from an EMBL/GenBank/DDBJ whole genome shotgun (WGS) entry which is preliminary data.</text>
</comment>
<keyword evidence="2" id="KW-1185">Reference proteome</keyword>
<organism evidence="1 2">
    <name type="scientific">Variovorax defluvii</name>
    <dbReference type="NCBI Taxonomy" id="913761"/>
    <lineage>
        <taxon>Bacteria</taxon>
        <taxon>Pseudomonadati</taxon>
        <taxon>Pseudomonadota</taxon>
        <taxon>Betaproteobacteria</taxon>
        <taxon>Burkholderiales</taxon>
        <taxon>Comamonadaceae</taxon>
        <taxon>Variovorax</taxon>
    </lineage>
</organism>
<evidence type="ECO:0000313" key="2">
    <source>
        <dbReference type="Proteomes" id="UP001500975"/>
    </source>
</evidence>
<dbReference type="RefSeq" id="WP_345538611.1">
    <property type="nucleotide sequence ID" value="NZ_BAABGJ010000027.1"/>
</dbReference>
<dbReference type="Gene3D" id="3.40.50.10110">
    <property type="entry name" value="DNA polymerase III subunit chi"/>
    <property type="match status" value="1"/>
</dbReference>
<dbReference type="NCBIfam" id="NF004348">
    <property type="entry name" value="PRK05728.1-5"/>
    <property type="match status" value="1"/>
</dbReference>
<accession>A0ABP8HUN8</accession>
<proteinExistence type="predicted"/>
<dbReference type="EMBL" id="BAABGJ010000027">
    <property type="protein sequence ID" value="GAA4344737.1"/>
    <property type="molecule type" value="Genomic_DNA"/>
</dbReference>
<evidence type="ECO:0000313" key="1">
    <source>
        <dbReference type="EMBL" id="GAA4344737.1"/>
    </source>
</evidence>
<name>A0ABP8HUN8_9BURK</name>
<gene>
    <name evidence="1" type="ORF">GCM10023165_28180</name>
</gene>
<dbReference type="Proteomes" id="UP001500975">
    <property type="component" value="Unassembled WGS sequence"/>
</dbReference>
<protein>
    <submittedName>
        <fullName evidence="1">DNA polymerase III subunit chi</fullName>
    </submittedName>
</protein>
<dbReference type="InterPro" id="IPR007459">
    <property type="entry name" value="DNA_pol3_chi"/>
</dbReference>